<dbReference type="Proteomes" id="UP001497453">
    <property type="component" value="Chromosome 2"/>
</dbReference>
<accession>A0ABP1CX10</accession>
<feature type="region of interest" description="Disordered" evidence="1">
    <location>
        <begin position="1"/>
        <end position="32"/>
    </location>
</feature>
<name>A0ABP1CX10_9APHY</name>
<keyword evidence="3" id="KW-1185">Reference proteome</keyword>
<protein>
    <submittedName>
        <fullName evidence="2">Uncharacterized protein</fullName>
    </submittedName>
</protein>
<evidence type="ECO:0000313" key="2">
    <source>
        <dbReference type="EMBL" id="CAL1700202.1"/>
    </source>
</evidence>
<evidence type="ECO:0000256" key="1">
    <source>
        <dbReference type="SAM" id="MobiDB-lite"/>
    </source>
</evidence>
<dbReference type="EMBL" id="OZ037945">
    <property type="protein sequence ID" value="CAL1700202.1"/>
    <property type="molecule type" value="Genomic_DNA"/>
</dbReference>
<feature type="region of interest" description="Disordered" evidence="1">
    <location>
        <begin position="259"/>
        <end position="284"/>
    </location>
</feature>
<evidence type="ECO:0000313" key="3">
    <source>
        <dbReference type="Proteomes" id="UP001497453"/>
    </source>
</evidence>
<proteinExistence type="predicted"/>
<gene>
    <name evidence="2" type="ORF">GFSPODELE1_LOCUS3039</name>
</gene>
<reference evidence="3" key="1">
    <citation type="submission" date="2024-04" db="EMBL/GenBank/DDBJ databases">
        <authorList>
            <person name="Shaw F."/>
            <person name="Minotto A."/>
        </authorList>
    </citation>
    <scope>NUCLEOTIDE SEQUENCE [LARGE SCALE GENOMIC DNA]</scope>
</reference>
<organism evidence="2 3">
    <name type="scientific">Somion occarium</name>
    <dbReference type="NCBI Taxonomy" id="3059160"/>
    <lineage>
        <taxon>Eukaryota</taxon>
        <taxon>Fungi</taxon>
        <taxon>Dikarya</taxon>
        <taxon>Basidiomycota</taxon>
        <taxon>Agaricomycotina</taxon>
        <taxon>Agaricomycetes</taxon>
        <taxon>Polyporales</taxon>
        <taxon>Cerrenaceae</taxon>
        <taxon>Somion</taxon>
    </lineage>
</organism>
<sequence length="720" mass="78937">MSGQPDIPQMPERDQHGGDDLPTYDDLAVQNGPNSRFGRWRGWIEKRAAERYADLTPEALAHRRQRGWDLDQHPTAEGVSHAASGSATDPPFQLHIQTVFPNPSLPIAIPIVQKHLPPTPSVGESLSPTHLELHSFGSRFLPHTTAPIRCLLPILGDRILLIGHDDGLSVMDMYPNEWGERGLIAKGPNDAAAHPIWNGEGVFQMNILELENTGDGTPQGVVLALVGPDGEESVRSLRMYSLASLASLAKWAISQKGSRPLNLHNPAPGKTTQTTPKKHRNRPSLAKGLRNLIVESPAASTGSSSKLNSLYADSPLEPPPSIHMSPLYRSNSNGSSSTIDSSWDVVDELPLRWATDYVPLAPAGSRLQNCSVLFYALWRDENVRARGGAYLAIVVRSNILLYETPKGERTFRFVKEFYTPLQARSLAFVLQSVQDPMSRSSSDVSPRLHPNQHRHSKYLSVSVSSPQYPPQLSLFVIFEKKAGMIRIADAAVGEVDLGDDYNYHTLLSPLAGPVGTLSRRSRSSWDGKAFHKEPKAAWSLPTKFVVPGFGREKGLYLLTRGKQSHIYPHPLPANISVTPSYRTFSWSFVPSYVCPRICKPQDGNPSFLQVVAFGEDGVEVLEVPLSSLTENKGKGKAQEPLHAVADVGGDTGFLCFGGHWDISSSQPVLVRSDSTASTDSEDDGVLNQATALREEAGIYGWVRRGHEDWRVFWVGGGRQG</sequence>